<evidence type="ECO:0000259" key="3">
    <source>
        <dbReference type="PROSITE" id="PS50108"/>
    </source>
</evidence>
<feature type="region of interest" description="Disordered" evidence="2">
    <location>
        <begin position="340"/>
        <end position="365"/>
    </location>
</feature>
<dbReference type="EMBL" id="VOIH02000008">
    <property type="protein sequence ID" value="KAF3439421.1"/>
    <property type="molecule type" value="Genomic_DNA"/>
</dbReference>
<dbReference type="InterPro" id="IPR044785">
    <property type="entry name" value="RopGAP1-5"/>
</dbReference>
<dbReference type="Gene3D" id="1.10.555.10">
    <property type="entry name" value="Rho GTPase activation protein"/>
    <property type="match status" value="1"/>
</dbReference>
<dbReference type="Proteomes" id="UP000796880">
    <property type="component" value="Unassembled WGS sequence"/>
</dbReference>
<sequence length="473" mass="52235">MTEVLHSPSHFASSSSPRTSSSSNSSLPCLLSPSLSFALPPNVDDDDDVSTVTQFDPEEEEEEEEEEVKDRDDRHSRDQLSLLALLVTLFRKSLIACKSDRRELCSMEIGWPTDVRHVAHVTFDRFNGFLGLPVEFEPEVPRRAPSASTTVFGVSTQSMQLSYDSRGNSVPTILLLMQGHLYAQGGLQAEGIFRITAGNSQEEYVRDQLNRGTVPEGIDVHCLAGLIKAWFRELPVGVLDSLSPEQVIQSQTEEECAGLVRTLPPTEAALLDWAINLMADVVQHEDLNKMNARNIAMVFAPNMTLMADPLTALMYAVQVMNFLKTLILKILKERKDSVIEPSPARHLEPSDENGHQSPSQPCMEDNIQDNEEMEQMLIGEEPVSGRSLDANQNDNLIKEEADSFMSCVEKLTLDGDGSCETSAQVDTSINKAEAGRVNTVTAGVEGTIGKSKTRGMSNLSRIDSRIELIEAWR</sequence>
<feature type="compositionally biased region" description="Acidic residues" evidence="2">
    <location>
        <begin position="56"/>
        <end position="67"/>
    </location>
</feature>
<reference evidence="5" key="1">
    <citation type="submission" date="2020-03" db="EMBL/GenBank/DDBJ databases">
        <title>A high-quality chromosome-level genome assembly of a woody plant with both climbing and erect habits, Rhamnella rubrinervis.</title>
        <authorList>
            <person name="Lu Z."/>
            <person name="Yang Y."/>
            <person name="Zhu X."/>
            <person name="Sun Y."/>
        </authorList>
    </citation>
    <scope>NUCLEOTIDE SEQUENCE</scope>
    <source>
        <strain evidence="5">BYM</strain>
        <tissue evidence="5">Leaf</tissue>
    </source>
</reference>
<dbReference type="GO" id="GO:0005096">
    <property type="term" value="F:GTPase activator activity"/>
    <property type="evidence" value="ECO:0007669"/>
    <property type="project" value="UniProtKB-KW"/>
</dbReference>
<dbReference type="AlphaFoldDB" id="A0A8K0GVL3"/>
<dbReference type="FunFam" id="1.10.555.10:FF:000046">
    <property type="entry name" value="Rho GTPase-activating protein 5"/>
    <property type="match status" value="1"/>
</dbReference>
<evidence type="ECO:0000313" key="6">
    <source>
        <dbReference type="Proteomes" id="UP000796880"/>
    </source>
</evidence>
<name>A0A8K0GVL3_9ROSA</name>
<dbReference type="Gene3D" id="3.90.810.10">
    <property type="entry name" value="CRIB domain"/>
    <property type="match status" value="1"/>
</dbReference>
<dbReference type="PANTHER" id="PTHR23177">
    <property type="entry name" value="MKIAA1688 PROTEIN"/>
    <property type="match status" value="1"/>
</dbReference>
<dbReference type="InterPro" id="IPR008936">
    <property type="entry name" value="Rho_GTPase_activation_prot"/>
</dbReference>
<dbReference type="PROSITE" id="PS50108">
    <property type="entry name" value="CRIB"/>
    <property type="match status" value="1"/>
</dbReference>
<comment type="caution">
    <text evidence="5">The sequence shown here is derived from an EMBL/GenBank/DDBJ whole genome shotgun (WGS) entry which is preliminary data.</text>
</comment>
<dbReference type="CDD" id="cd00132">
    <property type="entry name" value="CRIB"/>
    <property type="match status" value="1"/>
</dbReference>
<feature type="domain" description="CRIB" evidence="3">
    <location>
        <begin position="109"/>
        <end position="122"/>
    </location>
</feature>
<dbReference type="GO" id="GO:0007165">
    <property type="term" value="P:signal transduction"/>
    <property type="evidence" value="ECO:0007669"/>
    <property type="project" value="InterPro"/>
</dbReference>
<organism evidence="5 6">
    <name type="scientific">Rhamnella rubrinervis</name>
    <dbReference type="NCBI Taxonomy" id="2594499"/>
    <lineage>
        <taxon>Eukaryota</taxon>
        <taxon>Viridiplantae</taxon>
        <taxon>Streptophyta</taxon>
        <taxon>Embryophyta</taxon>
        <taxon>Tracheophyta</taxon>
        <taxon>Spermatophyta</taxon>
        <taxon>Magnoliopsida</taxon>
        <taxon>eudicotyledons</taxon>
        <taxon>Gunneridae</taxon>
        <taxon>Pentapetalae</taxon>
        <taxon>rosids</taxon>
        <taxon>fabids</taxon>
        <taxon>Rosales</taxon>
        <taxon>Rhamnaceae</taxon>
        <taxon>rhamnoid group</taxon>
        <taxon>Rhamneae</taxon>
        <taxon>Rhamnella</taxon>
    </lineage>
</organism>
<dbReference type="PROSITE" id="PS50238">
    <property type="entry name" value="RHOGAP"/>
    <property type="match status" value="1"/>
</dbReference>
<dbReference type="OrthoDB" id="185175at2759"/>
<accession>A0A8K0GVL3</accession>
<evidence type="ECO:0000259" key="4">
    <source>
        <dbReference type="PROSITE" id="PS50238"/>
    </source>
</evidence>
<feature type="domain" description="Rho-GAP" evidence="4">
    <location>
        <begin position="159"/>
        <end position="339"/>
    </location>
</feature>
<evidence type="ECO:0000256" key="1">
    <source>
        <dbReference type="ARBA" id="ARBA00022468"/>
    </source>
</evidence>
<protein>
    <submittedName>
        <fullName evidence="5">Uncharacterized protein</fullName>
    </submittedName>
</protein>
<evidence type="ECO:0000313" key="5">
    <source>
        <dbReference type="EMBL" id="KAF3439421.1"/>
    </source>
</evidence>
<feature type="region of interest" description="Disordered" evidence="2">
    <location>
        <begin position="1"/>
        <end position="74"/>
    </location>
</feature>
<dbReference type="CDD" id="cd00159">
    <property type="entry name" value="RhoGAP"/>
    <property type="match status" value="1"/>
</dbReference>
<dbReference type="SMART" id="SM00285">
    <property type="entry name" value="PBD"/>
    <property type="match status" value="1"/>
</dbReference>
<dbReference type="InterPro" id="IPR000095">
    <property type="entry name" value="CRIB_dom"/>
</dbReference>
<evidence type="ECO:0000256" key="2">
    <source>
        <dbReference type="SAM" id="MobiDB-lite"/>
    </source>
</evidence>
<dbReference type="Pfam" id="PF00786">
    <property type="entry name" value="PBD"/>
    <property type="match status" value="1"/>
</dbReference>
<dbReference type="SUPFAM" id="SSF48350">
    <property type="entry name" value="GTPase activation domain, GAP"/>
    <property type="match status" value="1"/>
</dbReference>
<keyword evidence="6" id="KW-1185">Reference proteome</keyword>
<keyword evidence="1" id="KW-0343">GTPase activation</keyword>
<dbReference type="InterPro" id="IPR000198">
    <property type="entry name" value="RhoGAP_dom"/>
</dbReference>
<dbReference type="InterPro" id="IPR036936">
    <property type="entry name" value="CRIB_dom_sf"/>
</dbReference>
<feature type="compositionally biased region" description="Low complexity" evidence="2">
    <location>
        <begin position="1"/>
        <end position="42"/>
    </location>
</feature>
<proteinExistence type="predicted"/>
<gene>
    <name evidence="5" type="ORF">FNV43_RR17699</name>
</gene>
<dbReference type="PANTHER" id="PTHR23177:SF76">
    <property type="entry name" value="RHO-GAP DOMAIN-CONTAINING PROTEIN"/>
    <property type="match status" value="1"/>
</dbReference>
<dbReference type="Pfam" id="PF00620">
    <property type="entry name" value="RhoGAP"/>
    <property type="match status" value="1"/>
</dbReference>
<feature type="compositionally biased region" description="Basic and acidic residues" evidence="2">
    <location>
        <begin position="340"/>
        <end position="354"/>
    </location>
</feature>
<dbReference type="SMART" id="SM00324">
    <property type="entry name" value="RhoGAP"/>
    <property type="match status" value="1"/>
</dbReference>